<feature type="repeat" description="ANK" evidence="1">
    <location>
        <begin position="43"/>
        <end position="75"/>
    </location>
</feature>
<name>A0A077RD11_ECHMU</name>
<dbReference type="Gene3D" id="1.25.40.20">
    <property type="entry name" value="Ankyrin repeat-containing domain"/>
    <property type="match status" value="1"/>
</dbReference>
<dbReference type="Proteomes" id="UP000017246">
    <property type="component" value="Unassembled WGS sequence"/>
</dbReference>
<accession>A0A077RD11</accession>
<organism evidence="3 4">
    <name type="scientific">Echinococcus multilocularis</name>
    <name type="common">Fox tapeworm</name>
    <dbReference type="NCBI Taxonomy" id="6211"/>
    <lineage>
        <taxon>Eukaryota</taxon>
        <taxon>Metazoa</taxon>
        <taxon>Spiralia</taxon>
        <taxon>Lophotrochozoa</taxon>
        <taxon>Platyhelminthes</taxon>
        <taxon>Cestoda</taxon>
        <taxon>Eucestoda</taxon>
        <taxon>Cyclophyllidea</taxon>
        <taxon>Taeniidae</taxon>
        <taxon>Echinococcus</taxon>
    </lineage>
</organism>
<dbReference type="InterPro" id="IPR002110">
    <property type="entry name" value="Ankyrin_rpt"/>
</dbReference>
<dbReference type="STRING" id="6211.A0A077RD11"/>
<protein>
    <submittedName>
        <fullName evidence="3">Ankyrin domain repeat containing protein</fullName>
    </submittedName>
</protein>
<reference evidence="3" key="2">
    <citation type="submission" date="2015-11" db="EMBL/GenBank/DDBJ databases">
        <authorList>
            <person name="Zhang Y."/>
            <person name="Guo Z."/>
        </authorList>
    </citation>
    <scope>NUCLEOTIDE SEQUENCE</scope>
</reference>
<dbReference type="OrthoDB" id="194358at2759"/>
<keyword evidence="1" id="KW-0040">ANK repeat</keyword>
<keyword evidence="4" id="KW-1185">Reference proteome</keyword>
<evidence type="ECO:0000313" key="4">
    <source>
        <dbReference type="Proteomes" id="UP000017246"/>
    </source>
</evidence>
<dbReference type="EMBL" id="LN902844">
    <property type="protein sequence ID" value="CDI97563.1"/>
    <property type="molecule type" value="Genomic_DNA"/>
</dbReference>
<dbReference type="EMBL" id="LN902844">
    <property type="protein sequence ID" value="CDI97558.1"/>
    <property type="molecule type" value="Genomic_DNA"/>
</dbReference>
<evidence type="ECO:0000256" key="1">
    <source>
        <dbReference type="PROSITE-ProRule" id="PRU00023"/>
    </source>
</evidence>
<dbReference type="InterPro" id="IPR036770">
    <property type="entry name" value="Ankyrin_rpt-contain_sf"/>
</dbReference>
<gene>
    <name evidence="2" type="ORF">EmuJ_000134200</name>
    <name evidence="3" type="ORF">EmuJ_000134900</name>
</gene>
<evidence type="ECO:0000313" key="3">
    <source>
        <dbReference type="EMBL" id="CDI97563.1"/>
    </source>
</evidence>
<sequence>MQATFYGHAEIIQCPVDRGAEGDAAATKALSKAGDSSQDRGRDLHIALAKAASKGHSEVAKFLLDRGTEVNRREDCIEAPIFAAISGASFPFGNILASSWYATRFVADSAEFLGIRRLDIYLVAYVPIPYLSTICTPFWQQHCFLLLLLILLKCEERFKERSAVSQDQIPPPSHPFVWEIGNQRSSLQPVLPTEVS</sequence>
<dbReference type="AlphaFoldDB" id="A0A077RD11"/>
<reference evidence="3" key="1">
    <citation type="journal article" date="2013" name="Nature">
        <title>The genomes of four tapeworm species reveal adaptations to parasitism.</title>
        <authorList>
            <person name="Tsai I.J."/>
            <person name="Zarowiecki M."/>
            <person name="Holroyd N."/>
            <person name="Garciarrubio A."/>
            <person name="Sanchez-Flores A."/>
            <person name="Brooks K.L."/>
            <person name="Tracey A."/>
            <person name="Bobes R.J."/>
            <person name="Fragoso G."/>
            <person name="Sciutto E."/>
            <person name="Aslett M."/>
            <person name="Beasley H."/>
            <person name="Bennett H.M."/>
            <person name="Cai J."/>
            <person name="Camicia F."/>
            <person name="Clark R."/>
            <person name="Cucher M."/>
            <person name="De Silva N."/>
            <person name="Day T.A."/>
            <person name="Deplazes P."/>
            <person name="Estrada K."/>
            <person name="Fernandez C."/>
            <person name="Holland P.W."/>
            <person name="Hou J."/>
            <person name="Hu S."/>
            <person name="Huckvale T."/>
            <person name="Hung S.S."/>
            <person name="Kamenetzky L."/>
            <person name="Keane J.A."/>
            <person name="Kiss F."/>
            <person name="Koziol U."/>
            <person name="Lambert O."/>
            <person name="Liu K."/>
            <person name="Luo X."/>
            <person name="Luo Y."/>
            <person name="Macchiaroli N."/>
            <person name="Nichol S."/>
            <person name="Paps J."/>
            <person name="Parkinson J."/>
            <person name="Pouchkina-Stantcheva N."/>
            <person name="Riddiford N."/>
            <person name="Rosenzvit M."/>
            <person name="Salinas G."/>
            <person name="Wasmuth J.D."/>
            <person name="Zamanian M."/>
            <person name="Zheng Y."/>
            <person name="Cai X."/>
            <person name="Soberon X."/>
            <person name="Olson P.D."/>
            <person name="Laclette J.P."/>
            <person name="Brehm K."/>
            <person name="Berriman M."/>
            <person name="Garciarrubio A."/>
            <person name="Bobes R.J."/>
            <person name="Fragoso G."/>
            <person name="Sanchez-Flores A."/>
            <person name="Estrada K."/>
            <person name="Cevallos M.A."/>
            <person name="Morett E."/>
            <person name="Gonzalez V."/>
            <person name="Portillo T."/>
            <person name="Ochoa-Leyva A."/>
            <person name="Jose M.V."/>
            <person name="Sciutto E."/>
            <person name="Landa A."/>
            <person name="Jimenez L."/>
            <person name="Valdes V."/>
            <person name="Carrero J.C."/>
            <person name="Larralde C."/>
            <person name="Morales-Montor J."/>
            <person name="Limon-Lason J."/>
            <person name="Soberon X."/>
            <person name="Laclette J.P."/>
        </authorList>
    </citation>
    <scope>NUCLEOTIDE SEQUENCE [LARGE SCALE GENOMIC DNA]</scope>
</reference>
<evidence type="ECO:0000313" key="2">
    <source>
        <dbReference type="EMBL" id="CDI97558.1"/>
    </source>
</evidence>
<dbReference type="PROSITE" id="PS50088">
    <property type="entry name" value="ANK_REPEAT"/>
    <property type="match status" value="1"/>
</dbReference>
<proteinExistence type="predicted"/>
<dbReference type="SUPFAM" id="SSF48403">
    <property type="entry name" value="Ankyrin repeat"/>
    <property type="match status" value="1"/>
</dbReference>